<reference evidence="1 2" key="1">
    <citation type="journal article" date="2013" name="ISME J.">
        <title>Comparative genomics of pathogenic lineages of Vibrio nigripulchritudo identifies virulence-associated traits.</title>
        <authorList>
            <person name="Goudenege D."/>
            <person name="Labreuche Y."/>
            <person name="Krin E."/>
            <person name="Ansquer D."/>
            <person name="Mangenot S."/>
            <person name="Calteau A."/>
            <person name="Medigue C."/>
            <person name="Mazel D."/>
            <person name="Polz M.F."/>
            <person name="Le Roux F."/>
        </authorList>
    </citation>
    <scope>NUCLEOTIDE SEQUENCE [LARGE SCALE GENOMIC DNA]</scope>
    <source>
        <strain evidence="1 2">SOn1</strain>
    </source>
</reference>
<sequence>MEKFKFAPATIQKNLLTVTIRAHNTAIKEGYGPVVASAKVIDCFNHHLIPNKYFIHPGREIPFTSACLWITFWSTSETTA</sequence>
<accession>A0AAV2W020</accession>
<organism evidence="1 2">
    <name type="scientific">Vibrio nigripulchritudo SOn1</name>
    <dbReference type="NCBI Taxonomy" id="1238450"/>
    <lineage>
        <taxon>Bacteria</taxon>
        <taxon>Pseudomonadati</taxon>
        <taxon>Pseudomonadota</taxon>
        <taxon>Gammaproteobacteria</taxon>
        <taxon>Vibrionales</taxon>
        <taxon>Vibrionaceae</taxon>
        <taxon>Vibrio</taxon>
    </lineage>
</organism>
<proteinExistence type="predicted"/>
<dbReference type="EMBL" id="CAOF01000200">
    <property type="protein sequence ID" value="CCO50252.1"/>
    <property type="molecule type" value="Genomic_DNA"/>
</dbReference>
<dbReference type="Proteomes" id="UP000018211">
    <property type="component" value="Unassembled WGS sequence"/>
</dbReference>
<dbReference type="AlphaFoldDB" id="A0AAV2W020"/>
<dbReference type="RefSeq" id="WP_022614122.1">
    <property type="nucleotide sequence ID" value="NZ_LK391966.1"/>
</dbReference>
<evidence type="ECO:0000313" key="1">
    <source>
        <dbReference type="EMBL" id="CCO50252.1"/>
    </source>
</evidence>
<protein>
    <submittedName>
        <fullName evidence="1">Uncharacterized protein</fullName>
    </submittedName>
</protein>
<comment type="caution">
    <text evidence="1">The sequence shown here is derived from an EMBL/GenBank/DDBJ whole genome shotgun (WGS) entry which is preliminary data.</text>
</comment>
<name>A0AAV2W020_9VIBR</name>
<evidence type="ECO:0000313" key="2">
    <source>
        <dbReference type="Proteomes" id="UP000018211"/>
    </source>
</evidence>
<gene>
    <name evidence="1" type="ORF">VIBNISOn1_p0089</name>
</gene>